<evidence type="ECO:0000313" key="2">
    <source>
        <dbReference type="Proteomes" id="UP000829447"/>
    </source>
</evidence>
<sequence>MQAVGLWHEESVDAVPSAAGAGCAGKPDLSAFRVSHTGEVTSSASGMSPAATPLPVFGYHWFSWSCLACRTVECAETKLTLKLNTTRNLNITQNFTHNEPWVLPVHRLCSGQNENYCINGVCSFHENINTLSCTCHSGFMGKRCELRDLTSGVSTYYNLEEVIALSCGVILLLACVCVLGCCCCYRKCSSKPAPPYKNQESSV</sequence>
<evidence type="ECO:0000313" key="1">
    <source>
        <dbReference type="EMBL" id="MCI4389822.1"/>
    </source>
</evidence>
<accession>A0ACC5XF75</accession>
<gene>
    <name evidence="1" type="ORF">PGIGA_G00103550</name>
</gene>
<reference evidence="1 2" key="1">
    <citation type="journal article" date="2022" name="bioRxiv">
        <title>An ancient truncated duplication of the anti-Mullerian hormone receptor type 2 gene is a potential conserved master sex determinant in the Pangasiidae catfish family.</title>
        <authorList>
            <person name="Wen M."/>
            <person name="Pan Q."/>
            <person name="Jouanno E."/>
            <person name="Montfort J."/>
            <person name="Zahm M."/>
            <person name="Cabau C."/>
            <person name="Klopp C."/>
            <person name="Iampietro C."/>
            <person name="Roques C."/>
            <person name="Bouchez O."/>
            <person name="Castinel A."/>
            <person name="Donnadieu C."/>
            <person name="Parrinello H."/>
            <person name="Poncet C."/>
            <person name="Belmonte E."/>
            <person name="Gautier V."/>
            <person name="Avarre J.-C."/>
            <person name="Dugue R."/>
            <person name="Gustiano R."/>
            <person name="Ha T.T.T."/>
            <person name="Campet M."/>
            <person name="Sriphairoj K."/>
            <person name="Ribolli J."/>
            <person name="de Almeida F.L."/>
            <person name="Desvignes T."/>
            <person name="Postlethwait J.H."/>
            <person name="Bucao C.F."/>
            <person name="Robinson-Rechavi M."/>
            <person name="Bobe J."/>
            <person name="Herpin A."/>
            <person name="Guiguen Y."/>
        </authorList>
    </citation>
    <scope>NUCLEOTIDE SEQUENCE [LARGE SCALE GENOMIC DNA]</scope>
    <source>
        <strain evidence="1">YG-Dec2019</strain>
    </source>
</reference>
<proteinExistence type="predicted"/>
<protein>
    <submittedName>
        <fullName evidence="1">Uncharacterized protein</fullName>
    </submittedName>
</protein>
<keyword evidence="2" id="KW-1185">Reference proteome</keyword>
<name>A0ACC5XF75_PANGG</name>
<comment type="caution">
    <text evidence="1">The sequence shown here is derived from an EMBL/GenBank/DDBJ whole genome shotgun (WGS) entry which is preliminary data.</text>
</comment>
<dbReference type="EMBL" id="CM040472">
    <property type="protein sequence ID" value="MCI4389822.1"/>
    <property type="molecule type" value="Genomic_DNA"/>
</dbReference>
<organism evidence="1 2">
    <name type="scientific">Pangasianodon gigas</name>
    <name type="common">Mekong giant catfish</name>
    <name type="synonym">Pangasius gigas</name>
    <dbReference type="NCBI Taxonomy" id="30993"/>
    <lineage>
        <taxon>Eukaryota</taxon>
        <taxon>Metazoa</taxon>
        <taxon>Chordata</taxon>
        <taxon>Craniata</taxon>
        <taxon>Vertebrata</taxon>
        <taxon>Euteleostomi</taxon>
        <taxon>Actinopterygii</taxon>
        <taxon>Neopterygii</taxon>
        <taxon>Teleostei</taxon>
        <taxon>Ostariophysi</taxon>
        <taxon>Siluriformes</taxon>
        <taxon>Pangasiidae</taxon>
        <taxon>Pangasianodon</taxon>
    </lineage>
</organism>
<dbReference type="Proteomes" id="UP000829447">
    <property type="component" value="Linkage Group LG19"/>
</dbReference>